<feature type="domain" description="DUF5077" evidence="2">
    <location>
        <begin position="39"/>
        <end position="159"/>
    </location>
</feature>
<organism evidence="3 4">
    <name type="scientific">Pseudoalteromonas lipolytica</name>
    <dbReference type="NCBI Taxonomy" id="570156"/>
    <lineage>
        <taxon>Bacteria</taxon>
        <taxon>Pseudomonadati</taxon>
        <taxon>Pseudomonadota</taxon>
        <taxon>Gammaproteobacteria</taxon>
        <taxon>Alteromonadales</taxon>
        <taxon>Pseudoalteromonadaceae</taxon>
        <taxon>Pseudoalteromonas</taxon>
    </lineage>
</organism>
<evidence type="ECO:0000313" key="4">
    <source>
        <dbReference type="Proteomes" id="UP001377972"/>
    </source>
</evidence>
<dbReference type="InterPro" id="IPR021862">
    <property type="entry name" value="DUF3472"/>
</dbReference>
<evidence type="ECO:0000259" key="2">
    <source>
        <dbReference type="Pfam" id="PF16871"/>
    </source>
</evidence>
<feature type="signal peptide" evidence="1">
    <location>
        <begin position="1"/>
        <end position="22"/>
    </location>
</feature>
<dbReference type="RefSeq" id="WP_339982059.1">
    <property type="nucleotide sequence ID" value="NZ_JAQPZS010000023.1"/>
</dbReference>
<comment type="caution">
    <text evidence="3">The sequence shown here is derived from an EMBL/GenBank/DDBJ whole genome shotgun (WGS) entry which is preliminary data.</text>
</comment>
<accession>A0ABU8SYE3</accession>
<feature type="chain" id="PRO_5046316919" evidence="1">
    <location>
        <begin position="23"/>
        <end position="437"/>
    </location>
</feature>
<gene>
    <name evidence="3" type="ORF">PQI24_18675</name>
</gene>
<proteinExistence type="predicted"/>
<dbReference type="Pfam" id="PF16871">
    <property type="entry name" value="DUF5077"/>
    <property type="match status" value="1"/>
</dbReference>
<evidence type="ECO:0000256" key="1">
    <source>
        <dbReference type="SAM" id="SignalP"/>
    </source>
</evidence>
<keyword evidence="4" id="KW-1185">Reference proteome</keyword>
<sequence length="437" mass="49271">MNNHRIKTAVLSLFLTSLVACGNQQLQLEDKKIETTLSIPVAGNSWIDNNIELSDKLIDKSGVTHWFAEQGSLSTYFYTSKTGELAVSLQTFVKDKPATIEVSIAGQSKIVTVKNNQPMSVPVGTFNLDELGYQKLTITGLEQAETLLPAISEIKIGGEVALGKVSYVKDDFYWGRRGPSVHLQYSLPSQTMNYPWFYSEIEVPKGADVIGSYYMANGFDGGYFGIQVNSDSERRVLFSIWSPFSTDDPSLIPPEYRIQTLKHGKNVHVGKFGNEGSGGQSYMRYDWKADTRYGFLTHIRPVEGTESTDFTAYFYDPMVEKWQLIASFRRPKTSIYHQGTYSFLENFIPGAGQFERRAIYTNQWAKPERGEWQEVTQAKFTYDATAKKNARFDYQGGTTEKGFYLKNTGFFSAPTPYGSEFERSPTDIPKIDLKSLP</sequence>
<evidence type="ECO:0000313" key="3">
    <source>
        <dbReference type="EMBL" id="MEJ6498063.1"/>
    </source>
</evidence>
<dbReference type="InterPro" id="IPR031712">
    <property type="entry name" value="DUF5077"/>
</dbReference>
<dbReference type="PROSITE" id="PS51257">
    <property type="entry name" value="PROKAR_LIPOPROTEIN"/>
    <property type="match status" value="1"/>
</dbReference>
<name>A0ABU8SYE3_9GAMM</name>
<dbReference type="EMBL" id="JAQPZS010000023">
    <property type="protein sequence ID" value="MEJ6498063.1"/>
    <property type="molecule type" value="Genomic_DNA"/>
</dbReference>
<dbReference type="Proteomes" id="UP001377972">
    <property type="component" value="Unassembled WGS sequence"/>
</dbReference>
<reference evidence="3 4" key="1">
    <citation type="submission" date="2023-01" db="EMBL/GenBank/DDBJ databases">
        <title>Trichodesmium-associated heterotrophic epibiont bacteria.</title>
        <authorList>
            <person name="Cleveland C.S."/>
            <person name="Webb E.A."/>
        </authorList>
    </citation>
    <scope>NUCLEOTIDE SEQUENCE [LARGE SCALE GENOMIC DNA]</scope>
    <source>
        <strain evidence="3 4">USCH2</strain>
    </source>
</reference>
<protein>
    <submittedName>
        <fullName evidence="3">DUF3472 domain-containing protein</fullName>
    </submittedName>
</protein>
<keyword evidence="1" id="KW-0732">Signal</keyword>
<dbReference type="Pfam" id="PF11958">
    <property type="entry name" value="DUF3472"/>
    <property type="match status" value="1"/>
</dbReference>